<keyword evidence="3" id="KW-1185">Reference proteome</keyword>
<feature type="region of interest" description="Disordered" evidence="1">
    <location>
        <begin position="148"/>
        <end position="222"/>
    </location>
</feature>
<feature type="region of interest" description="Disordered" evidence="1">
    <location>
        <begin position="411"/>
        <end position="434"/>
    </location>
</feature>
<dbReference type="OrthoDB" id="5835829at2759"/>
<dbReference type="AlphaFoldDB" id="A0A8J5WUZ4"/>
<evidence type="ECO:0000313" key="2">
    <source>
        <dbReference type="EMBL" id="KAG8095946.1"/>
    </source>
</evidence>
<feature type="compositionally biased region" description="Basic and acidic residues" evidence="1">
    <location>
        <begin position="188"/>
        <end position="202"/>
    </location>
</feature>
<evidence type="ECO:0000313" key="3">
    <source>
        <dbReference type="Proteomes" id="UP000729402"/>
    </source>
</evidence>
<organism evidence="2 3">
    <name type="scientific">Zizania palustris</name>
    <name type="common">Northern wild rice</name>
    <dbReference type="NCBI Taxonomy" id="103762"/>
    <lineage>
        <taxon>Eukaryota</taxon>
        <taxon>Viridiplantae</taxon>
        <taxon>Streptophyta</taxon>
        <taxon>Embryophyta</taxon>
        <taxon>Tracheophyta</taxon>
        <taxon>Spermatophyta</taxon>
        <taxon>Magnoliopsida</taxon>
        <taxon>Liliopsida</taxon>
        <taxon>Poales</taxon>
        <taxon>Poaceae</taxon>
        <taxon>BOP clade</taxon>
        <taxon>Oryzoideae</taxon>
        <taxon>Oryzeae</taxon>
        <taxon>Zizaniinae</taxon>
        <taxon>Zizania</taxon>
    </lineage>
</organism>
<reference evidence="2" key="1">
    <citation type="journal article" date="2021" name="bioRxiv">
        <title>Whole Genome Assembly and Annotation of Northern Wild Rice, Zizania palustris L., Supports a Whole Genome Duplication in the Zizania Genus.</title>
        <authorList>
            <person name="Haas M."/>
            <person name="Kono T."/>
            <person name="Macchietto M."/>
            <person name="Millas R."/>
            <person name="McGilp L."/>
            <person name="Shao M."/>
            <person name="Duquette J."/>
            <person name="Hirsch C.N."/>
            <person name="Kimball J."/>
        </authorList>
    </citation>
    <scope>NUCLEOTIDE SEQUENCE</scope>
    <source>
        <tissue evidence="2">Fresh leaf tissue</tissue>
    </source>
</reference>
<sequence length="434" mass="46687">MVMIAPSAELVQVIAELQKAVPSVSVQLGLALMPSTLSSFPYGAIGFLITSSPLLVAVAKAQAEGGNWTWWLDTEGGATGEKGDTATGQTLAELPLPRAASDFERATRETDRAPLTVEVQSRVKPLCATTPDEAAFLKIHNGALGPVARSFPNSTDDDGVELAPQSLPLPADKDGTEPIEDEGYVGDVNRDQEGENNPPRDRNGRRHHGHHGCTADRHAQRLEDPLQTRPRLLCCHESAWRKREVCWSRTSLLSLAQWTSSTGRSRRGRVGLPAIYGSSLRGLLSVELGPDVVSSFMKTPKSYPLFLKAVVGVPTPYPQGARRAHRGPGAAQIWRREARSSAEWCAASRAWCTSGAARSCAARRAGAAGREHKELPWAAHGELLWAAHGELLWVAHGEVLCGVERPGASFARGGHVQSRRGERGGGKRGRNGGW</sequence>
<gene>
    <name evidence="2" type="ORF">GUJ93_ZPchr0013g34039</name>
</gene>
<dbReference type="EMBL" id="JAAALK010000079">
    <property type="protein sequence ID" value="KAG8095946.1"/>
    <property type="molecule type" value="Genomic_DNA"/>
</dbReference>
<protein>
    <submittedName>
        <fullName evidence="2">Uncharacterized protein</fullName>
    </submittedName>
</protein>
<proteinExistence type="predicted"/>
<dbReference type="Proteomes" id="UP000729402">
    <property type="component" value="Unassembled WGS sequence"/>
</dbReference>
<evidence type="ECO:0000256" key="1">
    <source>
        <dbReference type="SAM" id="MobiDB-lite"/>
    </source>
</evidence>
<name>A0A8J5WUZ4_ZIZPA</name>
<accession>A0A8J5WUZ4</accession>
<comment type="caution">
    <text evidence="2">The sequence shown here is derived from an EMBL/GenBank/DDBJ whole genome shotgun (WGS) entry which is preliminary data.</text>
</comment>
<reference evidence="2" key="2">
    <citation type="submission" date="2021-02" db="EMBL/GenBank/DDBJ databases">
        <authorList>
            <person name="Kimball J.A."/>
            <person name="Haas M.W."/>
            <person name="Macchietto M."/>
            <person name="Kono T."/>
            <person name="Duquette J."/>
            <person name="Shao M."/>
        </authorList>
    </citation>
    <scope>NUCLEOTIDE SEQUENCE</scope>
    <source>
        <tissue evidence="2">Fresh leaf tissue</tissue>
    </source>
</reference>
<feature type="compositionally biased region" description="Basic and acidic residues" evidence="1">
    <location>
        <begin position="213"/>
        <end position="222"/>
    </location>
</feature>